<dbReference type="EMBL" id="QCYY01003192">
    <property type="protein sequence ID" value="ROT64779.1"/>
    <property type="molecule type" value="Genomic_DNA"/>
</dbReference>
<dbReference type="Proteomes" id="UP000283509">
    <property type="component" value="Unassembled WGS sequence"/>
</dbReference>
<dbReference type="OrthoDB" id="6371915at2759"/>
<evidence type="ECO:0000313" key="4">
    <source>
        <dbReference type="Proteomes" id="UP000283509"/>
    </source>
</evidence>
<feature type="domain" description="Fibronectin type-III" evidence="2">
    <location>
        <begin position="6"/>
        <end position="103"/>
    </location>
</feature>
<evidence type="ECO:0000259" key="2">
    <source>
        <dbReference type="PROSITE" id="PS50853"/>
    </source>
</evidence>
<name>A0A423SKU7_PENVA</name>
<organism evidence="3 4">
    <name type="scientific">Penaeus vannamei</name>
    <name type="common">Whiteleg shrimp</name>
    <name type="synonym">Litopenaeus vannamei</name>
    <dbReference type="NCBI Taxonomy" id="6689"/>
    <lineage>
        <taxon>Eukaryota</taxon>
        <taxon>Metazoa</taxon>
        <taxon>Ecdysozoa</taxon>
        <taxon>Arthropoda</taxon>
        <taxon>Crustacea</taxon>
        <taxon>Multicrustacea</taxon>
        <taxon>Malacostraca</taxon>
        <taxon>Eumalacostraca</taxon>
        <taxon>Eucarida</taxon>
        <taxon>Decapoda</taxon>
        <taxon>Dendrobranchiata</taxon>
        <taxon>Penaeoidea</taxon>
        <taxon>Penaeidae</taxon>
        <taxon>Penaeus</taxon>
    </lineage>
</organism>
<dbReference type="Pfam" id="PF00041">
    <property type="entry name" value="fn3"/>
    <property type="match status" value="1"/>
</dbReference>
<protein>
    <submittedName>
        <fullName evidence="3">Putative tyrosine-protein phosphatase 99A</fullName>
    </submittedName>
</protein>
<proteinExistence type="predicted"/>
<dbReference type="AlphaFoldDB" id="A0A423SKU7"/>
<evidence type="ECO:0000313" key="3">
    <source>
        <dbReference type="EMBL" id="ROT64779.1"/>
    </source>
</evidence>
<dbReference type="CDD" id="cd00063">
    <property type="entry name" value="FN3"/>
    <property type="match status" value="2"/>
</dbReference>
<dbReference type="SMART" id="SM00060">
    <property type="entry name" value="FN3"/>
    <property type="match status" value="2"/>
</dbReference>
<feature type="domain" description="Fibronectin type-III" evidence="2">
    <location>
        <begin position="105"/>
        <end position="175"/>
    </location>
</feature>
<dbReference type="Gene3D" id="2.60.40.10">
    <property type="entry name" value="Immunoglobulins"/>
    <property type="match status" value="2"/>
</dbReference>
<dbReference type="PANTHER" id="PTHR13817">
    <property type="entry name" value="TITIN"/>
    <property type="match status" value="1"/>
</dbReference>
<dbReference type="FunFam" id="2.60.40.10:FF:000999">
    <property type="entry name" value="Uncharacterized protein, isoform D"/>
    <property type="match status" value="1"/>
</dbReference>
<dbReference type="InterPro" id="IPR003961">
    <property type="entry name" value="FN3_dom"/>
</dbReference>
<keyword evidence="1" id="KW-0677">Repeat</keyword>
<sequence length="175" mass="19442">MDVPDPPGRPLILGFTARSVNLSWTPSQDTHNSPISHYIIHIREGEDGHWDVDNGHATTNNSTQFTVDGLSPFTVYSFRVVAVNALGMSSPSKESYYMVTLRELPEGKPIFTAAHNASSTSLQLHWKPPSRSTIHGEFLGYKITLKPRDVPDARQDQIVRVTIKDPTGLPPPRPF</sequence>
<evidence type="ECO:0000256" key="1">
    <source>
        <dbReference type="ARBA" id="ARBA00022737"/>
    </source>
</evidence>
<dbReference type="STRING" id="6689.A0A423SKU7"/>
<reference evidence="3 4" key="2">
    <citation type="submission" date="2019-01" db="EMBL/GenBank/DDBJ databases">
        <title>The decoding of complex shrimp genome reveals the adaptation for benthos swimmer, frequently molting mechanism and breeding impact on genome.</title>
        <authorList>
            <person name="Sun Y."/>
            <person name="Gao Y."/>
            <person name="Yu Y."/>
        </authorList>
    </citation>
    <scope>NUCLEOTIDE SEQUENCE [LARGE SCALE GENOMIC DNA]</scope>
    <source>
        <tissue evidence="3">Muscle</tissue>
    </source>
</reference>
<dbReference type="InterPro" id="IPR050964">
    <property type="entry name" value="Striated_Muscle_Regulatory"/>
</dbReference>
<gene>
    <name evidence="3" type="ORF">C7M84_017279</name>
</gene>
<comment type="caution">
    <text evidence="3">The sequence shown here is derived from an EMBL/GenBank/DDBJ whole genome shotgun (WGS) entry which is preliminary data.</text>
</comment>
<accession>A0A423SKU7</accession>
<dbReference type="SUPFAM" id="SSF49265">
    <property type="entry name" value="Fibronectin type III"/>
    <property type="match status" value="1"/>
</dbReference>
<dbReference type="PANTHER" id="PTHR13817:SF73">
    <property type="entry name" value="FIBRONECTIN TYPE-III DOMAIN-CONTAINING PROTEIN"/>
    <property type="match status" value="1"/>
</dbReference>
<dbReference type="PROSITE" id="PS50853">
    <property type="entry name" value="FN3"/>
    <property type="match status" value="2"/>
</dbReference>
<dbReference type="InterPro" id="IPR013783">
    <property type="entry name" value="Ig-like_fold"/>
</dbReference>
<keyword evidence="4" id="KW-1185">Reference proteome</keyword>
<dbReference type="InterPro" id="IPR036116">
    <property type="entry name" value="FN3_sf"/>
</dbReference>
<reference evidence="3 4" key="1">
    <citation type="submission" date="2018-04" db="EMBL/GenBank/DDBJ databases">
        <authorList>
            <person name="Zhang X."/>
            <person name="Yuan J."/>
            <person name="Li F."/>
            <person name="Xiang J."/>
        </authorList>
    </citation>
    <scope>NUCLEOTIDE SEQUENCE [LARGE SCALE GENOMIC DNA]</scope>
    <source>
        <tissue evidence="3">Muscle</tissue>
    </source>
</reference>
<dbReference type="PRINTS" id="PR00014">
    <property type="entry name" value="FNTYPEIII"/>
</dbReference>